<keyword evidence="3" id="KW-0010">Activator</keyword>
<proteinExistence type="predicted"/>
<keyword evidence="8" id="KW-1185">Reference proteome</keyword>
<protein>
    <submittedName>
        <fullName evidence="7">MerR family transcriptional regulator</fullName>
    </submittedName>
</protein>
<sequence>MKIREVAKLTGITVRTLHYYDEIGLLKPSGITKSGYRLYDKEALLKLQQILFFKELKFSLAEIKNIITNPQFDKKKALENQKKLLIKKRKRIDDLINLVNNRIKGEESMSFKEFDMTEIENAKKKYAKEVKERFGNSDAYKESEKKCNGYSKNQWKEIDKECKDIFKAFASNMDKRVDSEEVQDLVKRWQKLITLRFYNCTNEILKGLGVMYVKDERFKENIDKNGEGTAEFISKAIEVYCLK</sequence>
<feature type="domain" description="HTH merR-type" evidence="6">
    <location>
        <begin position="1"/>
        <end position="69"/>
    </location>
</feature>
<dbReference type="InterPro" id="IPR036244">
    <property type="entry name" value="TipA-like_antibiotic-bd"/>
</dbReference>
<dbReference type="InterPro" id="IPR002048">
    <property type="entry name" value="EF_hand_dom"/>
</dbReference>
<evidence type="ECO:0000256" key="1">
    <source>
        <dbReference type="ARBA" id="ARBA00023015"/>
    </source>
</evidence>
<evidence type="ECO:0000256" key="2">
    <source>
        <dbReference type="ARBA" id="ARBA00023125"/>
    </source>
</evidence>
<dbReference type="Gene3D" id="1.10.1660.10">
    <property type="match status" value="1"/>
</dbReference>
<evidence type="ECO:0000259" key="5">
    <source>
        <dbReference type="PROSITE" id="PS50222"/>
    </source>
</evidence>
<dbReference type="EMBL" id="BAAACG010000010">
    <property type="protein sequence ID" value="GAA0743576.1"/>
    <property type="molecule type" value="Genomic_DNA"/>
</dbReference>
<dbReference type="CDD" id="cd01106">
    <property type="entry name" value="HTH_TipAL-Mta"/>
    <property type="match status" value="1"/>
</dbReference>
<dbReference type="InterPro" id="IPR047057">
    <property type="entry name" value="MerR_fam"/>
</dbReference>
<organism evidence="7 8">
    <name type="scientific">Clostridium oceanicum</name>
    <dbReference type="NCBI Taxonomy" id="1543"/>
    <lineage>
        <taxon>Bacteria</taxon>
        <taxon>Bacillati</taxon>
        <taxon>Bacillota</taxon>
        <taxon>Clostridia</taxon>
        <taxon>Eubacteriales</taxon>
        <taxon>Clostridiaceae</taxon>
        <taxon>Clostridium</taxon>
    </lineage>
</organism>
<keyword evidence="1" id="KW-0805">Transcription regulation</keyword>
<evidence type="ECO:0000313" key="7">
    <source>
        <dbReference type="EMBL" id="GAA0743576.1"/>
    </source>
</evidence>
<evidence type="ECO:0000313" key="8">
    <source>
        <dbReference type="Proteomes" id="UP001501510"/>
    </source>
</evidence>
<gene>
    <name evidence="7" type="ORF">GCM10008906_27530</name>
</gene>
<dbReference type="PANTHER" id="PTHR30204:SF90">
    <property type="entry name" value="HTH-TYPE TRANSCRIPTIONAL ACTIVATOR MTA"/>
    <property type="match status" value="1"/>
</dbReference>
<dbReference type="SUPFAM" id="SSF46955">
    <property type="entry name" value="Putative DNA-binding domain"/>
    <property type="match status" value="1"/>
</dbReference>
<evidence type="ECO:0000256" key="4">
    <source>
        <dbReference type="ARBA" id="ARBA00023163"/>
    </source>
</evidence>
<dbReference type="PANTHER" id="PTHR30204">
    <property type="entry name" value="REDOX-CYCLING DRUG-SENSING TRANSCRIPTIONAL ACTIVATOR SOXR"/>
    <property type="match status" value="1"/>
</dbReference>
<dbReference type="SMART" id="SM00422">
    <property type="entry name" value="HTH_MERR"/>
    <property type="match status" value="1"/>
</dbReference>
<dbReference type="SUPFAM" id="SSF89082">
    <property type="entry name" value="Antibiotic binding domain of TipA-like multidrug resistance regulators"/>
    <property type="match status" value="1"/>
</dbReference>
<dbReference type="InterPro" id="IPR012925">
    <property type="entry name" value="TipAS_dom"/>
</dbReference>
<keyword evidence="4" id="KW-0804">Transcription</keyword>
<accession>A0ABP3UZL8</accession>
<keyword evidence="2" id="KW-0238">DNA-binding</keyword>
<dbReference type="Proteomes" id="UP001501510">
    <property type="component" value="Unassembled WGS sequence"/>
</dbReference>
<reference evidence="8" key="1">
    <citation type="journal article" date="2019" name="Int. J. Syst. Evol. Microbiol.">
        <title>The Global Catalogue of Microorganisms (GCM) 10K type strain sequencing project: providing services to taxonomists for standard genome sequencing and annotation.</title>
        <authorList>
            <consortium name="The Broad Institute Genomics Platform"/>
            <consortium name="The Broad Institute Genome Sequencing Center for Infectious Disease"/>
            <person name="Wu L."/>
            <person name="Ma J."/>
        </authorList>
    </citation>
    <scope>NUCLEOTIDE SEQUENCE [LARGE SCALE GENOMIC DNA]</scope>
    <source>
        <strain evidence="8">JCM 1407</strain>
    </source>
</reference>
<dbReference type="RefSeq" id="WP_343762332.1">
    <property type="nucleotide sequence ID" value="NZ_BAAACG010000010.1"/>
</dbReference>
<dbReference type="PROSITE" id="PS50937">
    <property type="entry name" value="HTH_MERR_2"/>
    <property type="match status" value="1"/>
</dbReference>
<name>A0ABP3UZL8_9CLOT</name>
<dbReference type="PROSITE" id="PS50222">
    <property type="entry name" value="EF_HAND_2"/>
    <property type="match status" value="1"/>
</dbReference>
<evidence type="ECO:0000256" key="3">
    <source>
        <dbReference type="ARBA" id="ARBA00023159"/>
    </source>
</evidence>
<dbReference type="InterPro" id="IPR000551">
    <property type="entry name" value="MerR-type_HTH_dom"/>
</dbReference>
<dbReference type="Gene3D" id="1.10.490.50">
    <property type="entry name" value="Antibiotic binding domain of TipA-like multidrug resistance regulators"/>
    <property type="match status" value="1"/>
</dbReference>
<feature type="domain" description="EF-hand" evidence="5">
    <location>
        <begin position="157"/>
        <end position="192"/>
    </location>
</feature>
<dbReference type="InterPro" id="IPR009061">
    <property type="entry name" value="DNA-bd_dom_put_sf"/>
</dbReference>
<evidence type="ECO:0000259" key="6">
    <source>
        <dbReference type="PROSITE" id="PS50937"/>
    </source>
</evidence>
<dbReference type="Pfam" id="PF07739">
    <property type="entry name" value="TipAS"/>
    <property type="match status" value="1"/>
</dbReference>
<dbReference type="Pfam" id="PF13411">
    <property type="entry name" value="MerR_1"/>
    <property type="match status" value="1"/>
</dbReference>
<comment type="caution">
    <text evidence="7">The sequence shown here is derived from an EMBL/GenBank/DDBJ whole genome shotgun (WGS) entry which is preliminary data.</text>
</comment>